<dbReference type="Proteomes" id="UP000432350">
    <property type="component" value="Unassembled WGS sequence"/>
</dbReference>
<dbReference type="AlphaFoldDB" id="A0A654DQU6"/>
<gene>
    <name evidence="1" type="ORF">SPHINGO8BC_90438</name>
</gene>
<protein>
    <submittedName>
        <fullName evidence="1">Uncharacterized protein</fullName>
    </submittedName>
</protein>
<evidence type="ECO:0000313" key="1">
    <source>
        <dbReference type="EMBL" id="VXD08309.1"/>
    </source>
</evidence>
<evidence type="ECO:0000313" key="2">
    <source>
        <dbReference type="Proteomes" id="UP000432350"/>
    </source>
</evidence>
<name>A0A654DQU6_SPHMU</name>
<proteinExistence type="predicted"/>
<sequence length="121" mass="13804">MICRLKTIILDTELVNVPIVNENGINDEGNIKFNKGIRIRLAPPPHMALIQKATMVLKNRTTKFIIGFQQKNYFTVASDKNAPTFCRNLELISLALNIIYTIHLLNAQPCFCIKTKCFRII</sequence>
<accession>A0A654DQU6</accession>
<reference evidence="1 2" key="1">
    <citation type="submission" date="2019-10" db="EMBL/GenBank/DDBJ databases">
        <authorList>
            <person name="Karimi E."/>
        </authorList>
    </citation>
    <scope>NUCLEOTIDE SEQUENCE [LARGE SCALE GENOMIC DNA]</scope>
    <source>
        <strain evidence="1">Sphingobacterium sp. 8BC</strain>
    </source>
</reference>
<dbReference type="EMBL" id="CABWMV010000028">
    <property type="protein sequence ID" value="VXD08309.1"/>
    <property type="molecule type" value="Genomic_DNA"/>
</dbReference>
<organism evidence="1 2">
    <name type="scientific">Sphingobacterium multivorum</name>
    <dbReference type="NCBI Taxonomy" id="28454"/>
    <lineage>
        <taxon>Bacteria</taxon>
        <taxon>Pseudomonadati</taxon>
        <taxon>Bacteroidota</taxon>
        <taxon>Sphingobacteriia</taxon>
        <taxon>Sphingobacteriales</taxon>
        <taxon>Sphingobacteriaceae</taxon>
        <taxon>Sphingobacterium</taxon>
    </lineage>
</organism>